<dbReference type="Pfam" id="PF00291">
    <property type="entry name" value="PALP"/>
    <property type="match status" value="1"/>
</dbReference>
<keyword evidence="9 12" id="KW-0057">Aromatic amino acid biosynthesis</keyword>
<dbReference type="UniPathway" id="UPA00035">
    <property type="reaction ID" value="UER00044"/>
</dbReference>
<evidence type="ECO:0000256" key="9">
    <source>
        <dbReference type="ARBA" id="ARBA00023141"/>
    </source>
</evidence>
<protein>
    <recommendedName>
        <fullName evidence="12">Tryptophan synthase beta chain</fullName>
        <ecNumber evidence="12">4.2.1.20</ecNumber>
    </recommendedName>
</protein>
<dbReference type="SUPFAM" id="SSF53686">
    <property type="entry name" value="Tryptophan synthase beta subunit-like PLP-dependent enzymes"/>
    <property type="match status" value="1"/>
</dbReference>
<comment type="catalytic activity">
    <reaction evidence="11 12">
        <text>(1S,2R)-1-C-(indol-3-yl)glycerol 3-phosphate + L-serine = D-glyceraldehyde 3-phosphate + L-tryptophan + H2O</text>
        <dbReference type="Rhea" id="RHEA:10532"/>
        <dbReference type="ChEBI" id="CHEBI:15377"/>
        <dbReference type="ChEBI" id="CHEBI:33384"/>
        <dbReference type="ChEBI" id="CHEBI:57912"/>
        <dbReference type="ChEBI" id="CHEBI:58866"/>
        <dbReference type="ChEBI" id="CHEBI:59776"/>
        <dbReference type="EC" id="4.2.1.20"/>
    </reaction>
</comment>
<gene>
    <name evidence="12 14" type="primary">trpB</name>
    <name evidence="14" type="ORF">HZI73_19810</name>
</gene>
<feature type="domain" description="Tryptophan synthase beta chain-like PALP" evidence="13">
    <location>
        <begin position="50"/>
        <end position="374"/>
    </location>
</feature>
<dbReference type="InterPro" id="IPR036052">
    <property type="entry name" value="TrpB-like_PALP_sf"/>
</dbReference>
<accession>A0A8J8SIF4</accession>
<dbReference type="InterPro" id="IPR023026">
    <property type="entry name" value="Trp_synth_beta/beta-like"/>
</dbReference>
<dbReference type="InterPro" id="IPR006654">
    <property type="entry name" value="Trp_synth_beta"/>
</dbReference>
<dbReference type="InterPro" id="IPR006653">
    <property type="entry name" value="Trp_synth_b_CS"/>
</dbReference>
<organism evidence="14 15">
    <name type="scientific">Vallitalea pronyensis</name>
    <dbReference type="NCBI Taxonomy" id="1348613"/>
    <lineage>
        <taxon>Bacteria</taxon>
        <taxon>Bacillati</taxon>
        <taxon>Bacillota</taxon>
        <taxon>Clostridia</taxon>
        <taxon>Lachnospirales</taxon>
        <taxon>Vallitaleaceae</taxon>
        <taxon>Vallitalea</taxon>
    </lineage>
</organism>
<dbReference type="RefSeq" id="WP_212695099.1">
    <property type="nucleotide sequence ID" value="NZ_CP058649.1"/>
</dbReference>
<comment type="subunit">
    <text evidence="5 12">Tetramer of two alpha and two beta chains.</text>
</comment>
<comment type="similarity">
    <text evidence="4 12">Belongs to the TrpB family.</text>
</comment>
<evidence type="ECO:0000256" key="8">
    <source>
        <dbReference type="ARBA" id="ARBA00022898"/>
    </source>
</evidence>
<comment type="function">
    <text evidence="2 12">The beta subunit is responsible for the synthesis of L-tryptophan from indole and L-serine.</text>
</comment>
<keyword evidence="7 12" id="KW-0822">Tryptophan biosynthesis</keyword>
<evidence type="ECO:0000313" key="15">
    <source>
        <dbReference type="Proteomes" id="UP000683246"/>
    </source>
</evidence>
<dbReference type="PANTHER" id="PTHR48077">
    <property type="entry name" value="TRYPTOPHAN SYNTHASE-RELATED"/>
    <property type="match status" value="1"/>
</dbReference>
<keyword evidence="15" id="KW-1185">Reference proteome</keyword>
<evidence type="ECO:0000256" key="3">
    <source>
        <dbReference type="ARBA" id="ARBA00004733"/>
    </source>
</evidence>
<evidence type="ECO:0000256" key="10">
    <source>
        <dbReference type="ARBA" id="ARBA00023239"/>
    </source>
</evidence>
<sequence>MKHEFGKFGGQYVPEPVMHALSELEKAYHEAIKDPSFKEAYLHYMKDYVGRETPLYFAKNMTEKLGGAKIYLKREDLNHTGAHKINNAIGQILLAKRMGKKKIIAETGAGQHGVATATAAAMFNMECEIYMGKEDIERQKLNVFRMELLGAKVVPVTKGTMTLSDAVDAAFETWVHRLEDTFYLLGSAVGPHPYPTMVREFQKIIGEEALRQVKDKEGRLPDYCIACVGGGSNAIGLFHAFYPHEEVALIGVEAAGKGIDTDQHAATMTLGKEGVIHGMNTFYVQDDDGEISPVYSISAGLDYPGVGPEHAHYKESGRAKYEAVTDDEAVRAFLYLTQTEGIIPAIESSHALAYAMKLAPTLSKDKVMVINLSGRGDKDVESIEKYLEAHDMPIQI</sequence>
<dbReference type="EC" id="4.2.1.20" evidence="12"/>
<dbReference type="PIRSF" id="PIRSF001413">
    <property type="entry name" value="Trp_syn_beta"/>
    <property type="match status" value="1"/>
</dbReference>
<dbReference type="HAMAP" id="MF_00133">
    <property type="entry name" value="Trp_synth_beta"/>
    <property type="match status" value="1"/>
</dbReference>
<comment type="pathway">
    <text evidence="3 12">Amino-acid biosynthesis; L-tryptophan biosynthesis; L-tryptophan from chorismate: step 5/5.</text>
</comment>
<comment type="cofactor">
    <cofactor evidence="1 12">
        <name>pyridoxal 5'-phosphate</name>
        <dbReference type="ChEBI" id="CHEBI:597326"/>
    </cofactor>
</comment>
<dbReference type="FunFam" id="3.40.50.1100:FF:000004">
    <property type="entry name" value="Tryptophan synthase beta chain"/>
    <property type="match status" value="1"/>
</dbReference>
<dbReference type="FunFam" id="3.40.50.1100:FF:000001">
    <property type="entry name" value="Tryptophan synthase beta chain"/>
    <property type="match status" value="1"/>
</dbReference>
<evidence type="ECO:0000256" key="5">
    <source>
        <dbReference type="ARBA" id="ARBA00011270"/>
    </source>
</evidence>
<evidence type="ECO:0000256" key="1">
    <source>
        <dbReference type="ARBA" id="ARBA00001933"/>
    </source>
</evidence>
<feature type="modified residue" description="N6-(pyridoxal phosphate)lysine" evidence="12">
    <location>
        <position position="84"/>
    </location>
</feature>
<dbReference type="Gene3D" id="3.40.50.1100">
    <property type="match status" value="2"/>
</dbReference>
<dbReference type="KEGG" id="vpy:HZI73_19810"/>
<dbReference type="EMBL" id="CP058649">
    <property type="protein sequence ID" value="QUI24404.1"/>
    <property type="molecule type" value="Genomic_DNA"/>
</dbReference>
<evidence type="ECO:0000256" key="7">
    <source>
        <dbReference type="ARBA" id="ARBA00022822"/>
    </source>
</evidence>
<evidence type="ECO:0000259" key="13">
    <source>
        <dbReference type="Pfam" id="PF00291"/>
    </source>
</evidence>
<name>A0A8J8SIF4_9FIRM</name>
<evidence type="ECO:0000256" key="2">
    <source>
        <dbReference type="ARBA" id="ARBA00002786"/>
    </source>
</evidence>
<evidence type="ECO:0000256" key="4">
    <source>
        <dbReference type="ARBA" id="ARBA00009982"/>
    </source>
</evidence>
<evidence type="ECO:0000313" key="14">
    <source>
        <dbReference type="EMBL" id="QUI24404.1"/>
    </source>
</evidence>
<dbReference type="AlphaFoldDB" id="A0A8J8SIF4"/>
<reference evidence="14" key="1">
    <citation type="submission" date="2020-07" db="EMBL/GenBank/DDBJ databases">
        <title>Vallitalea pronyensis genome.</title>
        <authorList>
            <person name="Postec A."/>
        </authorList>
    </citation>
    <scope>NUCLEOTIDE SEQUENCE</scope>
    <source>
        <strain evidence="14">FatNI3</strain>
    </source>
</reference>
<evidence type="ECO:0000256" key="6">
    <source>
        <dbReference type="ARBA" id="ARBA00022605"/>
    </source>
</evidence>
<evidence type="ECO:0000256" key="12">
    <source>
        <dbReference type="HAMAP-Rule" id="MF_00133"/>
    </source>
</evidence>
<dbReference type="GO" id="GO:0005737">
    <property type="term" value="C:cytoplasm"/>
    <property type="evidence" value="ECO:0007669"/>
    <property type="project" value="TreeGrafter"/>
</dbReference>
<dbReference type="NCBIfam" id="TIGR00263">
    <property type="entry name" value="trpB"/>
    <property type="match status" value="1"/>
</dbReference>
<evidence type="ECO:0000256" key="11">
    <source>
        <dbReference type="ARBA" id="ARBA00049047"/>
    </source>
</evidence>
<dbReference type="PROSITE" id="PS00168">
    <property type="entry name" value="TRP_SYNTHASE_BETA"/>
    <property type="match status" value="1"/>
</dbReference>
<dbReference type="Proteomes" id="UP000683246">
    <property type="component" value="Chromosome"/>
</dbReference>
<dbReference type="CDD" id="cd06446">
    <property type="entry name" value="Trp-synth_B"/>
    <property type="match status" value="1"/>
</dbReference>
<dbReference type="GO" id="GO:0004834">
    <property type="term" value="F:tryptophan synthase activity"/>
    <property type="evidence" value="ECO:0007669"/>
    <property type="project" value="UniProtKB-UniRule"/>
</dbReference>
<keyword evidence="10 12" id="KW-0456">Lyase</keyword>
<dbReference type="PANTHER" id="PTHR48077:SF3">
    <property type="entry name" value="TRYPTOPHAN SYNTHASE"/>
    <property type="match status" value="1"/>
</dbReference>
<keyword evidence="8 12" id="KW-0663">Pyridoxal phosphate</keyword>
<dbReference type="InterPro" id="IPR001926">
    <property type="entry name" value="TrpB-like_PALP"/>
</dbReference>
<proteinExistence type="inferred from homology"/>
<keyword evidence="6 12" id="KW-0028">Amino-acid biosynthesis</keyword>